<evidence type="ECO:0000256" key="1">
    <source>
        <dbReference type="ARBA" id="ARBA00007587"/>
    </source>
</evidence>
<evidence type="ECO:0000256" key="5">
    <source>
        <dbReference type="ARBA" id="ARBA00022741"/>
    </source>
</evidence>
<accession>A0A8J7TJN4</accession>
<dbReference type="GO" id="GO:0071897">
    <property type="term" value="P:DNA biosynthetic process"/>
    <property type="evidence" value="ECO:0007669"/>
    <property type="project" value="UniProtKB-KW"/>
</dbReference>
<dbReference type="Proteomes" id="UP000664277">
    <property type="component" value="Unassembled WGS sequence"/>
</dbReference>
<dbReference type="InterPro" id="IPR027417">
    <property type="entry name" value="P-loop_NTPase"/>
</dbReference>
<dbReference type="GO" id="GO:0005829">
    <property type="term" value="C:cytosol"/>
    <property type="evidence" value="ECO:0007669"/>
    <property type="project" value="TreeGrafter"/>
</dbReference>
<dbReference type="GO" id="GO:0004797">
    <property type="term" value="F:thymidine kinase activity"/>
    <property type="evidence" value="ECO:0007669"/>
    <property type="project" value="UniProtKB-EC"/>
</dbReference>
<comment type="catalytic activity">
    <reaction evidence="10">
        <text>thymidine + ATP = dTMP + ADP + H(+)</text>
        <dbReference type="Rhea" id="RHEA:19129"/>
        <dbReference type="ChEBI" id="CHEBI:15378"/>
        <dbReference type="ChEBI" id="CHEBI:17748"/>
        <dbReference type="ChEBI" id="CHEBI:30616"/>
        <dbReference type="ChEBI" id="CHEBI:63528"/>
        <dbReference type="ChEBI" id="CHEBI:456216"/>
        <dbReference type="EC" id="2.7.1.21"/>
    </reaction>
</comment>
<dbReference type="SUPFAM" id="SSF52540">
    <property type="entry name" value="P-loop containing nucleoside triphosphate hydrolases"/>
    <property type="match status" value="1"/>
</dbReference>
<reference evidence="12" key="1">
    <citation type="submission" date="2021-02" db="EMBL/GenBank/DDBJ databases">
        <title>Genome-Resolved Metagenomics of a Microbial Community Performing Photosynthetic Biological Nutrient Removal.</title>
        <authorList>
            <person name="Mcdaniel E.A."/>
        </authorList>
    </citation>
    <scope>NUCLEOTIDE SEQUENCE</scope>
    <source>
        <strain evidence="12">UWPOB_OBS1</strain>
    </source>
</reference>
<dbReference type="PANTHER" id="PTHR11441:SF0">
    <property type="entry name" value="THYMIDINE KINASE, CYTOSOLIC"/>
    <property type="match status" value="1"/>
</dbReference>
<evidence type="ECO:0000313" key="12">
    <source>
        <dbReference type="EMBL" id="MBN8658735.1"/>
    </source>
</evidence>
<dbReference type="Gene3D" id="3.40.50.300">
    <property type="entry name" value="P-loop containing nucleotide triphosphate hydrolases"/>
    <property type="match status" value="1"/>
</dbReference>
<dbReference type="EMBL" id="JAFLCK010000001">
    <property type="protein sequence ID" value="MBN8658735.1"/>
    <property type="molecule type" value="Genomic_DNA"/>
</dbReference>
<comment type="caution">
    <text evidence="12">The sequence shown here is derived from an EMBL/GenBank/DDBJ whole genome shotgun (WGS) entry which is preliminary data.</text>
</comment>
<protein>
    <recommendedName>
        <fullName evidence="2 10">Thymidine kinase</fullName>
        <ecNumber evidence="2 10">2.7.1.21</ecNumber>
    </recommendedName>
</protein>
<evidence type="ECO:0000256" key="10">
    <source>
        <dbReference type="RuleBase" id="RU000544"/>
    </source>
</evidence>
<evidence type="ECO:0000256" key="7">
    <source>
        <dbReference type="ARBA" id="ARBA00022840"/>
    </source>
</evidence>
<keyword evidence="7 10" id="KW-0067">ATP-binding</keyword>
<evidence type="ECO:0000256" key="9">
    <source>
        <dbReference type="PIRSR" id="PIRSR035805-2"/>
    </source>
</evidence>
<keyword evidence="6 10" id="KW-0418">Kinase</keyword>
<feature type="active site" description="Proton acceptor" evidence="8">
    <location>
        <position position="85"/>
    </location>
</feature>
<dbReference type="InterPro" id="IPR001267">
    <property type="entry name" value="Thymidine_kinase"/>
</dbReference>
<dbReference type="Gene3D" id="3.30.60.20">
    <property type="match status" value="1"/>
</dbReference>
<keyword evidence="3 10" id="KW-0237">DNA synthesis</keyword>
<dbReference type="AlphaFoldDB" id="A0A8J7TJN4"/>
<comment type="similarity">
    <text evidence="1 11">Belongs to the thymidine kinase family.</text>
</comment>
<evidence type="ECO:0000256" key="4">
    <source>
        <dbReference type="ARBA" id="ARBA00022679"/>
    </source>
</evidence>
<dbReference type="GO" id="GO:0005524">
    <property type="term" value="F:ATP binding"/>
    <property type="evidence" value="ECO:0007669"/>
    <property type="project" value="UniProtKB-KW"/>
</dbReference>
<dbReference type="EC" id="2.7.1.21" evidence="2 10"/>
<feature type="binding site" evidence="9">
    <location>
        <position position="169"/>
    </location>
    <ligand>
        <name>substrate</name>
    </ligand>
</feature>
<feature type="binding site" evidence="9">
    <location>
        <begin position="162"/>
        <end position="165"/>
    </location>
    <ligand>
        <name>substrate</name>
    </ligand>
</feature>
<proteinExistence type="inferred from homology"/>
<dbReference type="Pfam" id="PF00265">
    <property type="entry name" value="TK"/>
    <property type="match status" value="1"/>
</dbReference>
<evidence type="ECO:0000256" key="11">
    <source>
        <dbReference type="RuleBase" id="RU004165"/>
    </source>
</evidence>
<keyword evidence="5 10" id="KW-0547">Nucleotide-binding</keyword>
<evidence type="ECO:0000256" key="6">
    <source>
        <dbReference type="ARBA" id="ARBA00022777"/>
    </source>
</evidence>
<dbReference type="GO" id="GO:0046104">
    <property type="term" value="P:thymidine metabolic process"/>
    <property type="evidence" value="ECO:0007669"/>
    <property type="project" value="TreeGrafter"/>
</dbReference>
<dbReference type="PANTHER" id="PTHR11441">
    <property type="entry name" value="THYMIDINE KINASE"/>
    <property type="match status" value="1"/>
</dbReference>
<evidence type="ECO:0000256" key="8">
    <source>
        <dbReference type="PIRSR" id="PIRSR035805-1"/>
    </source>
</evidence>
<organism evidence="12 13">
    <name type="scientific">Candidatus Obscuribacter phosphatis</name>
    <dbReference type="NCBI Taxonomy" id="1906157"/>
    <lineage>
        <taxon>Bacteria</taxon>
        <taxon>Bacillati</taxon>
        <taxon>Candidatus Melainabacteria</taxon>
        <taxon>Candidatus Obscuribacterales</taxon>
        <taxon>Candidatus Obscuribacteraceae</taxon>
        <taxon>Candidatus Obscuribacter</taxon>
    </lineage>
</organism>
<evidence type="ECO:0000256" key="3">
    <source>
        <dbReference type="ARBA" id="ARBA00022634"/>
    </source>
</evidence>
<dbReference type="SUPFAM" id="SSF57716">
    <property type="entry name" value="Glucocorticoid receptor-like (DNA-binding domain)"/>
    <property type="match status" value="1"/>
</dbReference>
<dbReference type="PIRSF" id="PIRSF035805">
    <property type="entry name" value="TK_cell"/>
    <property type="match status" value="1"/>
</dbReference>
<gene>
    <name evidence="12" type="ORF">J0M35_00095</name>
</gene>
<keyword evidence="4 10" id="KW-0808">Transferase</keyword>
<evidence type="ECO:0000256" key="2">
    <source>
        <dbReference type="ARBA" id="ARBA00012118"/>
    </source>
</evidence>
<sequence>MFSGYRFEMIVGCMSAGKSSELIRRIERARLAYLPTIILRPATDTRSKPNHVESRNGMTSQAIVVEECKDILKYSSHAVVIGLDECQFFGDGVVEVIQTLLRQKKKIIASGLDLDYRGKPFGPVPELLAMADRVDKLLAVCRKCGSDFACRTQRLVHSSEQILVGDAQYEARCIHCFEPPGEYQLRLELPKVEQQVSTIVLAGVDTAVEMAS</sequence>
<name>A0A8J7TJN4_9BACT</name>
<evidence type="ECO:0000313" key="13">
    <source>
        <dbReference type="Proteomes" id="UP000664277"/>
    </source>
</evidence>